<dbReference type="AlphaFoldDB" id="A0A6J7VSK4"/>
<dbReference type="GO" id="GO:0016150">
    <property type="term" value="F:translation release factor activity, codon nonspecific"/>
    <property type="evidence" value="ECO:0007669"/>
    <property type="project" value="TreeGrafter"/>
</dbReference>
<dbReference type="Pfam" id="PF16658">
    <property type="entry name" value="RF3_C"/>
    <property type="match status" value="1"/>
</dbReference>
<protein>
    <submittedName>
        <fullName evidence="7">Unannotated protein</fullName>
    </submittedName>
</protein>
<dbReference type="InterPro" id="IPR009000">
    <property type="entry name" value="Transl_B-barrel_sf"/>
</dbReference>
<reference evidence="7" key="1">
    <citation type="submission" date="2020-05" db="EMBL/GenBank/DDBJ databases">
        <authorList>
            <person name="Chiriac C."/>
            <person name="Salcher M."/>
            <person name="Ghai R."/>
            <person name="Kavagutti S V."/>
        </authorList>
    </citation>
    <scope>NUCLEOTIDE SEQUENCE</scope>
</reference>
<dbReference type="PANTHER" id="PTHR43556">
    <property type="entry name" value="PEPTIDE CHAIN RELEASE FACTOR RF3"/>
    <property type="match status" value="1"/>
</dbReference>
<accession>A0A6J7VSK4</accession>
<keyword evidence="3" id="KW-0648">Protein biosynthesis</keyword>
<evidence type="ECO:0000256" key="2">
    <source>
        <dbReference type="ARBA" id="ARBA00022741"/>
    </source>
</evidence>
<dbReference type="Pfam" id="PF22042">
    <property type="entry name" value="EF-G_D2"/>
    <property type="match status" value="1"/>
</dbReference>
<dbReference type="GO" id="GO:0005525">
    <property type="term" value="F:GTP binding"/>
    <property type="evidence" value="ECO:0007669"/>
    <property type="project" value="UniProtKB-KW"/>
</dbReference>
<dbReference type="SUPFAM" id="SSF50447">
    <property type="entry name" value="Translation proteins"/>
    <property type="match status" value="1"/>
</dbReference>
<evidence type="ECO:0000259" key="5">
    <source>
        <dbReference type="Pfam" id="PF16658"/>
    </source>
</evidence>
<evidence type="ECO:0000256" key="1">
    <source>
        <dbReference type="ARBA" id="ARBA00004496"/>
    </source>
</evidence>
<keyword evidence="4" id="KW-0342">GTP-binding</keyword>
<proteinExistence type="predicted"/>
<evidence type="ECO:0000259" key="6">
    <source>
        <dbReference type="Pfam" id="PF22042"/>
    </source>
</evidence>
<dbReference type="InterPro" id="IPR038467">
    <property type="entry name" value="RF3_dom_3_sf"/>
</dbReference>
<dbReference type="EMBL" id="CAFBRX010000021">
    <property type="protein sequence ID" value="CAB5114251.1"/>
    <property type="molecule type" value="Genomic_DNA"/>
</dbReference>
<evidence type="ECO:0000256" key="4">
    <source>
        <dbReference type="ARBA" id="ARBA00023134"/>
    </source>
</evidence>
<dbReference type="InterPro" id="IPR035647">
    <property type="entry name" value="EFG_III/V"/>
</dbReference>
<dbReference type="InterPro" id="IPR053905">
    <property type="entry name" value="EF-G-like_DII"/>
</dbReference>
<comment type="subcellular location">
    <subcellularLocation>
        <location evidence="1">Cytoplasm</location>
    </subcellularLocation>
</comment>
<name>A0A6J7VSK4_9ZZZZ</name>
<feature type="domain" description="Peptide chain release factor 3 C-terminal" evidence="5">
    <location>
        <begin position="196"/>
        <end position="322"/>
    </location>
</feature>
<dbReference type="Gene3D" id="3.40.50.300">
    <property type="entry name" value="P-loop containing nucleotide triphosphate hydrolases"/>
    <property type="match status" value="1"/>
</dbReference>
<keyword evidence="2" id="KW-0547">Nucleotide-binding</keyword>
<dbReference type="GO" id="GO:0005829">
    <property type="term" value="C:cytosol"/>
    <property type="evidence" value="ECO:0007669"/>
    <property type="project" value="TreeGrafter"/>
</dbReference>
<dbReference type="Gene3D" id="3.30.70.3280">
    <property type="entry name" value="Peptide chain release factor 3, domain III"/>
    <property type="match status" value="1"/>
</dbReference>
<dbReference type="InterPro" id="IPR032090">
    <property type="entry name" value="RF3_C"/>
</dbReference>
<dbReference type="SUPFAM" id="SSF54980">
    <property type="entry name" value="EF-G C-terminal domain-like"/>
    <property type="match status" value="1"/>
</dbReference>
<organism evidence="7">
    <name type="scientific">freshwater metagenome</name>
    <dbReference type="NCBI Taxonomy" id="449393"/>
    <lineage>
        <taxon>unclassified sequences</taxon>
        <taxon>metagenomes</taxon>
        <taxon>ecological metagenomes</taxon>
    </lineage>
</organism>
<dbReference type="PANTHER" id="PTHR43556:SF2">
    <property type="entry name" value="PEPTIDE CHAIN RELEASE FACTOR RF3"/>
    <property type="match status" value="1"/>
</dbReference>
<evidence type="ECO:0000256" key="3">
    <source>
        <dbReference type="ARBA" id="ARBA00022917"/>
    </source>
</evidence>
<dbReference type="InterPro" id="IPR004548">
    <property type="entry name" value="PrfC"/>
</dbReference>
<dbReference type="GO" id="GO:0003924">
    <property type="term" value="F:GTPase activity"/>
    <property type="evidence" value="ECO:0007669"/>
    <property type="project" value="InterPro"/>
</dbReference>
<dbReference type="SUPFAM" id="SSF52540">
    <property type="entry name" value="P-loop containing nucleoside triphosphate hydrolases"/>
    <property type="match status" value="1"/>
</dbReference>
<gene>
    <name evidence="7" type="ORF">UFOPK4422_00350</name>
</gene>
<dbReference type="InterPro" id="IPR027417">
    <property type="entry name" value="P-loop_NTPase"/>
</dbReference>
<sequence>MFTKYTRTARGAAAAPEEIVDTERAAAEEGDAWKVALESCSLLDAIGADVDVPSFLAGKSTPVFVGSALTNFGVRALLDAVTELAPAPLPRLDLAEKERPLESSFSGFVFKIQANMDPNHRDRLAFARVCSGHFERGMDVDCTRSGRSVGTKYVTTAFGNDRETIEEAFPGDIIGLVNAGDLRIGDTIYAGKKVEFPGVPRFAPEVFASARPLDRSKIKQFRKGIEQLDQEGVVQVLRDLDFGDTEPVLAAVGVLQFEVFAYRLSSEFGSPTEIISSPYQAMRITDKASADRLRAIGGIRILYRSDNEMVALFENKYRLQRLEKDEPELTLKLVFDGQPDS</sequence>
<evidence type="ECO:0000313" key="7">
    <source>
        <dbReference type="EMBL" id="CAB5114251.1"/>
    </source>
</evidence>
<feature type="domain" description="Elongation factor G-like" evidence="6">
    <location>
        <begin position="105"/>
        <end position="190"/>
    </location>
</feature>